<comment type="caution">
    <text evidence="2">The sequence shown here is derived from an EMBL/GenBank/DDBJ whole genome shotgun (WGS) entry which is preliminary data.</text>
</comment>
<name>A0A511N2A5_DEIC1</name>
<organism evidence="2 3">
    <name type="scientific">Deinococcus cellulosilyticus (strain DSM 18568 / NBRC 106333 / KACC 11606 / 5516J-15)</name>
    <dbReference type="NCBI Taxonomy" id="1223518"/>
    <lineage>
        <taxon>Bacteria</taxon>
        <taxon>Thermotogati</taxon>
        <taxon>Deinococcota</taxon>
        <taxon>Deinococci</taxon>
        <taxon>Deinococcales</taxon>
        <taxon>Deinococcaceae</taxon>
        <taxon>Deinococcus</taxon>
    </lineage>
</organism>
<gene>
    <name evidence="2" type="ORF">DC3_26140</name>
</gene>
<accession>A0A511N2A5</accession>
<dbReference type="Pfam" id="PF00756">
    <property type="entry name" value="Esterase"/>
    <property type="match status" value="1"/>
</dbReference>
<protein>
    <recommendedName>
        <fullName evidence="4">Esterase</fullName>
    </recommendedName>
</protein>
<dbReference type="Proteomes" id="UP000321306">
    <property type="component" value="Unassembled WGS sequence"/>
</dbReference>
<dbReference type="OrthoDB" id="9777383at2"/>
<evidence type="ECO:0000256" key="1">
    <source>
        <dbReference type="SAM" id="SignalP"/>
    </source>
</evidence>
<feature type="signal peptide" evidence="1">
    <location>
        <begin position="1"/>
        <end position="16"/>
    </location>
</feature>
<dbReference type="InterPro" id="IPR029058">
    <property type="entry name" value="AB_hydrolase_fold"/>
</dbReference>
<dbReference type="Gene3D" id="3.40.50.1820">
    <property type="entry name" value="alpha/beta hydrolase"/>
    <property type="match status" value="1"/>
</dbReference>
<dbReference type="InterPro" id="IPR050583">
    <property type="entry name" value="Mycobacterial_A85_antigen"/>
</dbReference>
<dbReference type="AlphaFoldDB" id="A0A511N2A5"/>
<proteinExistence type="predicted"/>
<evidence type="ECO:0008006" key="4">
    <source>
        <dbReference type="Google" id="ProtNLM"/>
    </source>
</evidence>
<evidence type="ECO:0000313" key="2">
    <source>
        <dbReference type="EMBL" id="GEM46979.1"/>
    </source>
</evidence>
<dbReference type="EMBL" id="BJXB01000011">
    <property type="protein sequence ID" value="GEM46979.1"/>
    <property type="molecule type" value="Genomic_DNA"/>
</dbReference>
<feature type="chain" id="PRO_5022143295" description="Esterase" evidence="1">
    <location>
        <begin position="17"/>
        <end position="273"/>
    </location>
</feature>
<dbReference type="PANTHER" id="PTHR48098">
    <property type="entry name" value="ENTEROCHELIN ESTERASE-RELATED"/>
    <property type="match status" value="1"/>
</dbReference>
<dbReference type="SUPFAM" id="SSF53474">
    <property type="entry name" value="alpha/beta-Hydrolases"/>
    <property type="match status" value="1"/>
</dbReference>
<dbReference type="RefSeq" id="WP_146884871.1">
    <property type="nucleotide sequence ID" value="NZ_BJXB01000011.1"/>
</dbReference>
<evidence type="ECO:0000313" key="3">
    <source>
        <dbReference type="Proteomes" id="UP000321306"/>
    </source>
</evidence>
<reference evidence="2 3" key="1">
    <citation type="submission" date="2019-07" db="EMBL/GenBank/DDBJ databases">
        <title>Whole genome shotgun sequence of Deinococcus cellulosilyticus NBRC 106333.</title>
        <authorList>
            <person name="Hosoyama A."/>
            <person name="Uohara A."/>
            <person name="Ohji S."/>
            <person name="Ichikawa N."/>
        </authorList>
    </citation>
    <scope>NUCLEOTIDE SEQUENCE [LARGE SCALE GENOMIC DNA]</scope>
    <source>
        <strain evidence="2 3">NBRC 106333</strain>
    </source>
</reference>
<keyword evidence="3" id="KW-1185">Reference proteome</keyword>
<dbReference type="InterPro" id="IPR000801">
    <property type="entry name" value="Esterase-like"/>
</dbReference>
<keyword evidence="1" id="KW-0732">Signal</keyword>
<sequence length="273" mass="30507">MRALLTVLMLLGGALAATPSKVETLHIKTNTLGRTMTVRVYLPPDYDKQKKYPTAYLLHPYGGNASFWFGSMQTRKVMDRLLEEKKVQPMLIVSPDYDNSFAVNSREAIAGVNAGRYADYIVQELIPYIDNRYSTTTSRDGRFIGGTSMGGFAALFLGLTYTELFSKIAVQSAAIWDGNNDLYQDQRDWLYATPALKADRDPFQLLSKVNLKSLVFRVDVGKSDPLRDVNEHLVRALREAGAQVEFSEEKGGHDTAYWSSQLPGLLTFFGKAP</sequence>